<feature type="domain" description="Transposase Synechocystis PCC 6803" evidence="1">
    <location>
        <begin position="1"/>
        <end position="99"/>
    </location>
</feature>
<feature type="non-terminal residue" evidence="2">
    <location>
        <position position="99"/>
    </location>
</feature>
<dbReference type="EMBL" id="OCNF01000027">
    <property type="protein sequence ID" value="SOD71322.1"/>
    <property type="molecule type" value="Genomic_DNA"/>
</dbReference>
<protein>
    <submittedName>
        <fullName evidence="2">Transposase</fullName>
    </submittedName>
</protein>
<dbReference type="Proteomes" id="UP000219669">
    <property type="component" value="Unassembled WGS sequence"/>
</dbReference>
<evidence type="ECO:0000313" key="2">
    <source>
        <dbReference type="EMBL" id="SOD71322.1"/>
    </source>
</evidence>
<accession>A0A286EKA6</accession>
<proteinExistence type="predicted"/>
<gene>
    <name evidence="2" type="ORF">SAMN02746062_02145</name>
</gene>
<dbReference type="Pfam" id="PF01710">
    <property type="entry name" value="HTH_Tnp_IS630"/>
    <property type="match status" value="1"/>
</dbReference>
<sequence>MAYSQDLRKQILKSVASGMTIRQASTFYGISTHTINQWKRNGIERKKRQFKPLKVNHEALLKDVENYPDAFQYERAKRLGVTASAICYALKQLKISVKK</sequence>
<reference evidence="2 3" key="1">
    <citation type="submission" date="2017-09" db="EMBL/GenBank/DDBJ databases">
        <authorList>
            <person name="Ehlers B."/>
            <person name="Leendertz F.H."/>
        </authorList>
    </citation>
    <scope>NUCLEOTIDE SEQUENCE [LARGE SCALE GENOMIC DNA]</scope>
    <source>
        <strain evidence="2 3">DSM 16848</strain>
    </source>
</reference>
<dbReference type="SUPFAM" id="SSF46689">
    <property type="entry name" value="Homeodomain-like"/>
    <property type="match status" value="1"/>
</dbReference>
<organism evidence="2 3">
    <name type="scientific">Alysiella filiformis DSM 16848</name>
    <dbReference type="NCBI Taxonomy" id="1120981"/>
    <lineage>
        <taxon>Bacteria</taxon>
        <taxon>Pseudomonadati</taxon>
        <taxon>Pseudomonadota</taxon>
        <taxon>Betaproteobacteria</taxon>
        <taxon>Neisseriales</taxon>
        <taxon>Neisseriaceae</taxon>
        <taxon>Alysiella</taxon>
    </lineage>
</organism>
<name>A0A286EKA6_9NEIS</name>
<dbReference type="RefSeq" id="WP_179655898.1">
    <property type="nucleotide sequence ID" value="NZ_OCNF01000027.1"/>
</dbReference>
<dbReference type="AlphaFoldDB" id="A0A286EKA6"/>
<evidence type="ECO:0000313" key="3">
    <source>
        <dbReference type="Proteomes" id="UP000219669"/>
    </source>
</evidence>
<dbReference type="InterPro" id="IPR009057">
    <property type="entry name" value="Homeodomain-like_sf"/>
</dbReference>
<evidence type="ECO:0000259" key="1">
    <source>
        <dbReference type="Pfam" id="PF01710"/>
    </source>
</evidence>
<dbReference type="InterPro" id="IPR002622">
    <property type="entry name" value="Transposase_14"/>
</dbReference>
<keyword evidence="3" id="KW-1185">Reference proteome</keyword>